<gene>
    <name evidence="6" type="ORF">B0H17DRAFT_1206897</name>
</gene>
<dbReference type="GO" id="GO:0008270">
    <property type="term" value="F:zinc ion binding"/>
    <property type="evidence" value="ECO:0007669"/>
    <property type="project" value="UniProtKB-KW"/>
</dbReference>
<keyword evidence="7" id="KW-1185">Reference proteome</keyword>
<evidence type="ECO:0000313" key="6">
    <source>
        <dbReference type="EMBL" id="KAJ7677616.1"/>
    </source>
</evidence>
<keyword evidence="2 4" id="KW-0863">Zinc-finger</keyword>
<evidence type="ECO:0000256" key="1">
    <source>
        <dbReference type="ARBA" id="ARBA00022723"/>
    </source>
</evidence>
<feature type="domain" description="MYND-type" evidence="5">
    <location>
        <begin position="376"/>
        <end position="418"/>
    </location>
</feature>
<reference evidence="6" key="1">
    <citation type="submission" date="2023-03" db="EMBL/GenBank/DDBJ databases">
        <title>Massive genome expansion in bonnet fungi (Mycena s.s.) driven by repeated elements and novel gene families across ecological guilds.</title>
        <authorList>
            <consortium name="Lawrence Berkeley National Laboratory"/>
            <person name="Harder C.B."/>
            <person name="Miyauchi S."/>
            <person name="Viragh M."/>
            <person name="Kuo A."/>
            <person name="Thoen E."/>
            <person name="Andreopoulos B."/>
            <person name="Lu D."/>
            <person name="Skrede I."/>
            <person name="Drula E."/>
            <person name="Henrissat B."/>
            <person name="Morin E."/>
            <person name="Kohler A."/>
            <person name="Barry K."/>
            <person name="LaButti K."/>
            <person name="Morin E."/>
            <person name="Salamov A."/>
            <person name="Lipzen A."/>
            <person name="Mereny Z."/>
            <person name="Hegedus B."/>
            <person name="Baldrian P."/>
            <person name="Stursova M."/>
            <person name="Weitz H."/>
            <person name="Taylor A."/>
            <person name="Grigoriev I.V."/>
            <person name="Nagy L.G."/>
            <person name="Martin F."/>
            <person name="Kauserud H."/>
        </authorList>
    </citation>
    <scope>NUCLEOTIDE SEQUENCE</scope>
    <source>
        <strain evidence="6">CBHHK067</strain>
    </source>
</reference>
<dbReference type="InterPro" id="IPR002893">
    <property type="entry name" value="Znf_MYND"/>
</dbReference>
<dbReference type="Gene3D" id="6.10.140.2220">
    <property type="match status" value="1"/>
</dbReference>
<evidence type="ECO:0000259" key="5">
    <source>
        <dbReference type="PROSITE" id="PS50865"/>
    </source>
</evidence>
<dbReference type="AlphaFoldDB" id="A0AAD7GCE4"/>
<dbReference type="EMBL" id="JARKIE010000136">
    <property type="protein sequence ID" value="KAJ7677616.1"/>
    <property type="molecule type" value="Genomic_DNA"/>
</dbReference>
<sequence>MAPEHIFPIIYANLDPDLTPSPQNMESPSSTTITEITRAFFALQVFSTACRRATLSDEVAAEIWPRIWGWISFVDFYRDYDNPALRNVSQPQVYSTLIQAICEFCFPVGMIRGKLVTDTPGWRTFITRAWSVFVAEGDFTRETQFHNLCTIMVRDMQAAHPTNFRELIDGVGGNVDDLAALVIQHLKLLLTYLDVAQTTSIRVMLGGPFQLLIDTDGKQPEFWHAILKQGIITVLTTAICRFAVDARLGDPLGSCLRLLVSMTGRPLDSFRWMTEALKSGLMKAVLLCCTSNIDGVPPQTEYFLQEAIPRALVSYSAVVQVERALADGFPLASLPSFRASPLVYAWDRLAILATERIKVMKDYSGGGYATLRVCDNIKCAKVTAKHGIKQCSACEMVYYCSWACQYVDWRDGGHRHDCKIYTAAGPRKPEHLSARERSFMCALLQSDYRAQRHTILLHKIAFMYERPGGTFCMTSLPTSPHTLCNSRRAARSDPRTEIIMMMITEGVTTRVRAVSVRFRKSNIYYALRRIVDRIPAGLGILDISQVETHFGAQVRALREDDEPVFSLYAE</sequence>
<evidence type="ECO:0000256" key="4">
    <source>
        <dbReference type="PROSITE-ProRule" id="PRU00134"/>
    </source>
</evidence>
<dbReference type="SUPFAM" id="SSF144232">
    <property type="entry name" value="HIT/MYND zinc finger-like"/>
    <property type="match status" value="1"/>
</dbReference>
<evidence type="ECO:0000313" key="7">
    <source>
        <dbReference type="Proteomes" id="UP001221757"/>
    </source>
</evidence>
<proteinExistence type="predicted"/>
<evidence type="ECO:0000256" key="3">
    <source>
        <dbReference type="ARBA" id="ARBA00022833"/>
    </source>
</evidence>
<dbReference type="PROSITE" id="PS50865">
    <property type="entry name" value="ZF_MYND_2"/>
    <property type="match status" value="1"/>
</dbReference>
<evidence type="ECO:0000256" key="2">
    <source>
        <dbReference type="ARBA" id="ARBA00022771"/>
    </source>
</evidence>
<name>A0AAD7GCE4_MYCRO</name>
<keyword evidence="1" id="KW-0479">Metal-binding</keyword>
<protein>
    <recommendedName>
        <fullName evidence="5">MYND-type domain-containing protein</fullName>
    </recommendedName>
</protein>
<comment type="caution">
    <text evidence="6">The sequence shown here is derived from an EMBL/GenBank/DDBJ whole genome shotgun (WGS) entry which is preliminary data.</text>
</comment>
<organism evidence="6 7">
    <name type="scientific">Mycena rosella</name>
    <name type="common">Pink bonnet</name>
    <name type="synonym">Agaricus rosellus</name>
    <dbReference type="NCBI Taxonomy" id="1033263"/>
    <lineage>
        <taxon>Eukaryota</taxon>
        <taxon>Fungi</taxon>
        <taxon>Dikarya</taxon>
        <taxon>Basidiomycota</taxon>
        <taxon>Agaricomycotina</taxon>
        <taxon>Agaricomycetes</taxon>
        <taxon>Agaricomycetidae</taxon>
        <taxon>Agaricales</taxon>
        <taxon>Marasmiineae</taxon>
        <taxon>Mycenaceae</taxon>
        <taxon>Mycena</taxon>
    </lineage>
</organism>
<dbReference type="Proteomes" id="UP001221757">
    <property type="component" value="Unassembled WGS sequence"/>
</dbReference>
<accession>A0AAD7GCE4</accession>
<keyword evidence="3" id="KW-0862">Zinc</keyword>